<evidence type="ECO:0000256" key="5">
    <source>
        <dbReference type="ARBA" id="ARBA00023136"/>
    </source>
</evidence>
<sequence>MKRIRWQEFLMILFGSFVLAAAFYHIHVQNNLAEGGFIGIALLVQALFHISPSITTLLLDIPLILLGSKILGRQLAFKTIIGATSFSVFYSLMERYSPFQINLSQHLFFAALLGGVLVGFGLGLILRYGGATGGDDILSILISKVSRLSVGKVYFIFDVLVLILSLVYLSWDQVAYTGFSVTVCAYITDWVMTYHRRKKTESAYI</sequence>
<evidence type="ECO:0000313" key="8">
    <source>
        <dbReference type="Proteomes" id="UP001589609"/>
    </source>
</evidence>
<dbReference type="Proteomes" id="UP001589609">
    <property type="component" value="Unassembled WGS sequence"/>
</dbReference>
<feature type="transmembrane region" description="Helical" evidence="6">
    <location>
        <begin position="149"/>
        <end position="168"/>
    </location>
</feature>
<dbReference type="PANTHER" id="PTHR33545">
    <property type="entry name" value="UPF0750 MEMBRANE PROTEIN YITT-RELATED"/>
    <property type="match status" value="1"/>
</dbReference>
<dbReference type="InterPro" id="IPR003740">
    <property type="entry name" value="YitT"/>
</dbReference>
<gene>
    <name evidence="7" type="ORF">ACFFMS_30005</name>
</gene>
<protein>
    <submittedName>
        <fullName evidence="7">YitT family protein</fullName>
    </submittedName>
</protein>
<evidence type="ECO:0000256" key="4">
    <source>
        <dbReference type="ARBA" id="ARBA00022989"/>
    </source>
</evidence>
<proteinExistence type="predicted"/>
<feature type="transmembrane region" description="Helical" evidence="6">
    <location>
        <begin position="105"/>
        <end position="128"/>
    </location>
</feature>
<accession>A0ABV5WP96</accession>
<reference evidence="7 8" key="1">
    <citation type="submission" date="2024-09" db="EMBL/GenBank/DDBJ databases">
        <authorList>
            <person name="Sun Q."/>
            <person name="Mori K."/>
        </authorList>
    </citation>
    <scope>NUCLEOTIDE SEQUENCE [LARGE SCALE GENOMIC DNA]</scope>
    <source>
        <strain evidence="7 8">JCM 11201</strain>
    </source>
</reference>
<dbReference type="RefSeq" id="WP_246040221.1">
    <property type="nucleotide sequence ID" value="NZ_JAPCYI010000001.1"/>
</dbReference>
<keyword evidence="5 6" id="KW-0472">Membrane</keyword>
<evidence type="ECO:0000256" key="6">
    <source>
        <dbReference type="SAM" id="Phobius"/>
    </source>
</evidence>
<comment type="caution">
    <text evidence="7">The sequence shown here is derived from an EMBL/GenBank/DDBJ whole genome shotgun (WGS) entry which is preliminary data.</text>
</comment>
<dbReference type="EMBL" id="JBHMAF010000197">
    <property type="protein sequence ID" value="MFB9762465.1"/>
    <property type="molecule type" value="Genomic_DNA"/>
</dbReference>
<evidence type="ECO:0000256" key="2">
    <source>
        <dbReference type="ARBA" id="ARBA00022475"/>
    </source>
</evidence>
<keyword evidence="3 6" id="KW-0812">Transmembrane</keyword>
<comment type="subcellular location">
    <subcellularLocation>
        <location evidence="1">Cell membrane</location>
        <topology evidence="1">Multi-pass membrane protein</topology>
    </subcellularLocation>
</comment>
<organism evidence="7 8">
    <name type="scientific">Ectobacillus funiculus</name>
    <dbReference type="NCBI Taxonomy" id="137993"/>
    <lineage>
        <taxon>Bacteria</taxon>
        <taxon>Bacillati</taxon>
        <taxon>Bacillota</taxon>
        <taxon>Bacilli</taxon>
        <taxon>Bacillales</taxon>
        <taxon>Bacillaceae</taxon>
        <taxon>Ectobacillus</taxon>
    </lineage>
</organism>
<feature type="transmembrane region" description="Helical" evidence="6">
    <location>
        <begin position="38"/>
        <end position="63"/>
    </location>
</feature>
<name>A0ABV5WP96_9BACI</name>
<dbReference type="Pfam" id="PF02588">
    <property type="entry name" value="YitT_membrane"/>
    <property type="match status" value="1"/>
</dbReference>
<keyword evidence="2" id="KW-1003">Cell membrane</keyword>
<evidence type="ECO:0000256" key="1">
    <source>
        <dbReference type="ARBA" id="ARBA00004651"/>
    </source>
</evidence>
<keyword evidence="4 6" id="KW-1133">Transmembrane helix</keyword>
<feature type="transmembrane region" description="Helical" evidence="6">
    <location>
        <begin position="174"/>
        <end position="192"/>
    </location>
</feature>
<evidence type="ECO:0000313" key="7">
    <source>
        <dbReference type="EMBL" id="MFB9762465.1"/>
    </source>
</evidence>
<dbReference type="PANTHER" id="PTHR33545:SF10">
    <property type="entry name" value="UPF0750 MEMBRANE PROTEIN YPJC"/>
    <property type="match status" value="1"/>
</dbReference>
<feature type="transmembrane region" description="Helical" evidence="6">
    <location>
        <begin position="9"/>
        <end position="26"/>
    </location>
</feature>
<dbReference type="InterPro" id="IPR051461">
    <property type="entry name" value="UPF0750_membrane"/>
</dbReference>
<keyword evidence="8" id="KW-1185">Reference proteome</keyword>
<feature type="transmembrane region" description="Helical" evidence="6">
    <location>
        <begin position="75"/>
        <end position="93"/>
    </location>
</feature>
<evidence type="ECO:0000256" key="3">
    <source>
        <dbReference type="ARBA" id="ARBA00022692"/>
    </source>
</evidence>